<feature type="domain" description="Gag1-like clamp" evidence="1">
    <location>
        <begin position="71"/>
        <end position="180"/>
    </location>
</feature>
<dbReference type="AlphaFoldDB" id="A0AAV1Y253"/>
<sequence>MRDFCVPIPFLNQYAPPWLCQILSCMGGCLGCFTKPHVIISTDEASKGLRPEGQAVRKDNRSEDIWCSSTSEMDRYVAESQRSISSVGISSHPSDPQSSAGVQTDHPEFINHGLLWNQIRQQWVGHRRPESQKHVGEPRISWDATYETLVGSNRRFPKPIPLAEMVDFLVDIWELEGLYD</sequence>
<dbReference type="Pfam" id="PF13259">
    <property type="entry name" value="clamp_Gag1-like"/>
    <property type="match status" value="1"/>
</dbReference>
<comment type="caution">
    <text evidence="2">The sequence shown here is derived from an EMBL/GenBank/DDBJ whole genome shotgun (WGS) entry which is preliminary data.</text>
</comment>
<dbReference type="InterPro" id="IPR025124">
    <property type="entry name" value="Gag1-like_clamp"/>
</dbReference>
<dbReference type="Proteomes" id="UP001497480">
    <property type="component" value="Unassembled WGS sequence"/>
</dbReference>
<name>A0AAV1Y253_LUPLU</name>
<gene>
    <name evidence="2" type="ORF">LLUT_LOCUS28265</name>
</gene>
<reference evidence="2 3" key="1">
    <citation type="submission" date="2024-03" db="EMBL/GenBank/DDBJ databases">
        <authorList>
            <person name="Martinez-Hernandez J."/>
        </authorList>
    </citation>
    <scope>NUCLEOTIDE SEQUENCE [LARGE SCALE GENOMIC DNA]</scope>
</reference>
<evidence type="ECO:0000259" key="1">
    <source>
        <dbReference type="Pfam" id="PF13259"/>
    </source>
</evidence>
<protein>
    <recommendedName>
        <fullName evidence="1">Gag1-like clamp domain-containing protein</fullName>
    </recommendedName>
</protein>
<keyword evidence="3" id="KW-1185">Reference proteome</keyword>
<evidence type="ECO:0000313" key="3">
    <source>
        <dbReference type="Proteomes" id="UP001497480"/>
    </source>
</evidence>
<accession>A0AAV1Y253</accession>
<evidence type="ECO:0000313" key="2">
    <source>
        <dbReference type="EMBL" id="CAL0327205.1"/>
    </source>
</evidence>
<organism evidence="2 3">
    <name type="scientific">Lupinus luteus</name>
    <name type="common">European yellow lupine</name>
    <dbReference type="NCBI Taxonomy" id="3873"/>
    <lineage>
        <taxon>Eukaryota</taxon>
        <taxon>Viridiplantae</taxon>
        <taxon>Streptophyta</taxon>
        <taxon>Embryophyta</taxon>
        <taxon>Tracheophyta</taxon>
        <taxon>Spermatophyta</taxon>
        <taxon>Magnoliopsida</taxon>
        <taxon>eudicotyledons</taxon>
        <taxon>Gunneridae</taxon>
        <taxon>Pentapetalae</taxon>
        <taxon>rosids</taxon>
        <taxon>fabids</taxon>
        <taxon>Fabales</taxon>
        <taxon>Fabaceae</taxon>
        <taxon>Papilionoideae</taxon>
        <taxon>50 kb inversion clade</taxon>
        <taxon>genistoids sensu lato</taxon>
        <taxon>core genistoids</taxon>
        <taxon>Genisteae</taxon>
        <taxon>Lupinus</taxon>
    </lineage>
</organism>
<dbReference type="PANTHER" id="PTHR33373">
    <property type="entry name" value="OS07G0479600 PROTEIN"/>
    <property type="match status" value="1"/>
</dbReference>
<dbReference type="PANTHER" id="PTHR33373:SF27">
    <property type="entry name" value="DUF4050 FAMILY PROTEIN"/>
    <property type="match status" value="1"/>
</dbReference>
<proteinExistence type="predicted"/>
<dbReference type="EMBL" id="CAXHTB010000020">
    <property type="protein sequence ID" value="CAL0327205.1"/>
    <property type="molecule type" value="Genomic_DNA"/>
</dbReference>